<dbReference type="InterPro" id="IPR000679">
    <property type="entry name" value="Znf_GATA"/>
</dbReference>
<evidence type="ECO:0000256" key="5">
    <source>
        <dbReference type="ARBA" id="ARBA00023242"/>
    </source>
</evidence>
<dbReference type="InterPro" id="IPR013088">
    <property type="entry name" value="Znf_NHR/GATA"/>
</dbReference>
<dbReference type="CDD" id="cd00202">
    <property type="entry name" value="ZnF_GATA"/>
    <property type="match status" value="1"/>
</dbReference>
<feature type="compositionally biased region" description="Low complexity" evidence="7">
    <location>
        <begin position="25"/>
        <end position="34"/>
    </location>
</feature>
<dbReference type="SUPFAM" id="SSF57716">
    <property type="entry name" value="Glucocorticoid receptor-like (DNA-binding domain)"/>
    <property type="match status" value="1"/>
</dbReference>
<dbReference type="InterPro" id="IPR056998">
    <property type="entry name" value="Asd-4/GZF3_helical"/>
</dbReference>
<evidence type="ECO:0000313" key="10">
    <source>
        <dbReference type="Proteomes" id="UP000769157"/>
    </source>
</evidence>
<keyword evidence="4" id="KW-0862">Zinc</keyword>
<feature type="compositionally biased region" description="Low complexity" evidence="7">
    <location>
        <begin position="421"/>
        <end position="430"/>
    </location>
</feature>
<feature type="compositionally biased region" description="Polar residues" evidence="7">
    <location>
        <begin position="159"/>
        <end position="193"/>
    </location>
</feature>
<dbReference type="Pfam" id="PF25026">
    <property type="entry name" value="Asd-4"/>
    <property type="match status" value="1"/>
</dbReference>
<keyword evidence="5" id="KW-0539">Nucleus</keyword>
<dbReference type="PANTHER" id="PTHR10071:SF281">
    <property type="entry name" value="BOX A-BINDING FACTOR-RELATED"/>
    <property type="match status" value="1"/>
</dbReference>
<feature type="region of interest" description="Disordered" evidence="7">
    <location>
        <begin position="267"/>
        <end position="287"/>
    </location>
</feature>
<reference evidence="9" key="2">
    <citation type="submission" date="2021-01" db="EMBL/GenBank/DDBJ databases">
        <authorList>
            <person name="Schikora-Tamarit M.A."/>
        </authorList>
    </citation>
    <scope>NUCLEOTIDE SEQUENCE</scope>
    <source>
        <strain evidence="9">CBS6075</strain>
    </source>
</reference>
<dbReference type="GO" id="GO:0000122">
    <property type="term" value="P:negative regulation of transcription by RNA polymerase II"/>
    <property type="evidence" value="ECO:0007669"/>
    <property type="project" value="TreeGrafter"/>
</dbReference>
<dbReference type="GeneID" id="70233931"/>
<feature type="compositionally biased region" description="Polar residues" evidence="7">
    <location>
        <begin position="267"/>
        <end position="286"/>
    </location>
</feature>
<dbReference type="AlphaFoldDB" id="A0A9P8T7I4"/>
<evidence type="ECO:0000256" key="3">
    <source>
        <dbReference type="ARBA" id="ARBA00022771"/>
    </source>
</evidence>
<comment type="subcellular location">
    <subcellularLocation>
        <location evidence="1">Nucleus</location>
    </subcellularLocation>
</comment>
<dbReference type="PROSITE" id="PS50114">
    <property type="entry name" value="GATA_ZN_FINGER_2"/>
    <property type="match status" value="1"/>
</dbReference>
<feature type="region of interest" description="Disordered" evidence="7">
    <location>
        <begin position="500"/>
        <end position="530"/>
    </location>
</feature>
<feature type="region of interest" description="Disordered" evidence="7">
    <location>
        <begin position="114"/>
        <end position="248"/>
    </location>
</feature>
<sequence length="530" mass="57814">MSQNISLLKPEYPPTSPTALKHNSLDSSSYSSTSPGAEGSPQSGADPLHPNAKTTTTTQSNGATTTKQNMSTPTCKNCKTQTTPLWRRDETGQVLCNACGLFLKLHGRPRPISLKSDVIKSRNRVKHSNSKSNPNTPELKAKDSSSNGKVTKFSPKQYKPNTKSQQQQGAQSKDSSPVLNPAQENAGNYNADSKSPAVMPLLPRNHQEPNGQQSPGTPYAFSSTNSWLNKGQNNVQPLHYPSSAPTQFAPNLARVTSPLLLSTASANVSTPQFNQPQSSERSSSQKFGRDAMLNAAGALETLSQQGSNEKIPGMRLDNEPASKPLSPQPQKLPSISSISKPFSPATELNNHATPPFGPTKFTSLEHGHQPSPLQSILSPSFGPQYSLNNSSSQFMSNTSEKLPPIKNFTMNGNMQTNNKAMSPMMMPSDSSKNKNNVSTSEQRTYSSVSSSEDLRTRISELELVNDLYKTRISELEAMDAASKQREALLKRRIDELSEVLKQKDAKKNPEHRLLSQQHGNEAKRVKVEQH</sequence>
<dbReference type="PANTHER" id="PTHR10071">
    <property type="entry name" value="TRANSCRIPTION FACTOR GATA FAMILY MEMBER"/>
    <property type="match status" value="1"/>
</dbReference>
<keyword evidence="2" id="KW-0479">Metal-binding</keyword>
<evidence type="ECO:0000256" key="4">
    <source>
        <dbReference type="ARBA" id="ARBA00022833"/>
    </source>
</evidence>
<comment type="caution">
    <text evidence="9">The sequence shown here is derived from an EMBL/GenBank/DDBJ whole genome shotgun (WGS) entry which is preliminary data.</text>
</comment>
<feature type="region of interest" description="Disordered" evidence="7">
    <location>
        <begin position="1"/>
        <end position="79"/>
    </location>
</feature>
<dbReference type="SMART" id="SM00401">
    <property type="entry name" value="ZnF_GATA"/>
    <property type="match status" value="1"/>
</dbReference>
<dbReference type="FunFam" id="3.30.50.10:FF:000007">
    <property type="entry name" value="Nitrogen regulatory AreA, N-terminal"/>
    <property type="match status" value="1"/>
</dbReference>
<dbReference type="OrthoDB" id="515401at2759"/>
<feature type="compositionally biased region" description="Low complexity" evidence="7">
    <location>
        <begin position="322"/>
        <end position="333"/>
    </location>
</feature>
<feature type="compositionally biased region" description="Polar residues" evidence="7">
    <location>
        <begin position="433"/>
        <end position="451"/>
    </location>
</feature>
<evidence type="ECO:0000313" key="9">
    <source>
        <dbReference type="EMBL" id="KAH3668210.1"/>
    </source>
</evidence>
<gene>
    <name evidence="9" type="ORF">OGAPHI_001964</name>
</gene>
<dbReference type="GO" id="GO:0005634">
    <property type="term" value="C:nucleus"/>
    <property type="evidence" value="ECO:0007669"/>
    <property type="project" value="UniProtKB-SubCell"/>
</dbReference>
<keyword evidence="3 6" id="KW-0863">Zinc-finger</keyword>
<dbReference type="PRINTS" id="PR00619">
    <property type="entry name" value="GATAZNFINGER"/>
</dbReference>
<dbReference type="Gene3D" id="3.30.50.10">
    <property type="entry name" value="Erythroid Transcription Factor GATA-1, subunit A"/>
    <property type="match status" value="1"/>
</dbReference>
<dbReference type="GO" id="GO:0008270">
    <property type="term" value="F:zinc ion binding"/>
    <property type="evidence" value="ECO:0007669"/>
    <property type="project" value="UniProtKB-KW"/>
</dbReference>
<evidence type="ECO:0000259" key="8">
    <source>
        <dbReference type="PROSITE" id="PS50114"/>
    </source>
</evidence>
<feature type="region of interest" description="Disordered" evidence="7">
    <location>
        <begin position="303"/>
        <end position="333"/>
    </location>
</feature>
<feature type="domain" description="GATA-type" evidence="8">
    <location>
        <begin position="75"/>
        <end position="122"/>
    </location>
</feature>
<keyword evidence="10" id="KW-1185">Reference proteome</keyword>
<dbReference type="GO" id="GO:0045944">
    <property type="term" value="P:positive regulation of transcription by RNA polymerase II"/>
    <property type="evidence" value="ECO:0007669"/>
    <property type="project" value="TreeGrafter"/>
</dbReference>
<dbReference type="Proteomes" id="UP000769157">
    <property type="component" value="Unassembled WGS sequence"/>
</dbReference>
<protein>
    <recommendedName>
        <fullName evidence="8">GATA-type domain-containing protein</fullName>
    </recommendedName>
</protein>
<dbReference type="EMBL" id="JAEUBE010000158">
    <property type="protein sequence ID" value="KAH3668210.1"/>
    <property type="molecule type" value="Genomic_DNA"/>
</dbReference>
<feature type="region of interest" description="Disordered" evidence="7">
    <location>
        <begin position="419"/>
        <end position="452"/>
    </location>
</feature>
<name>A0A9P8T7I4_9ASCO</name>
<reference evidence="9" key="1">
    <citation type="journal article" date="2021" name="Open Biol.">
        <title>Shared evolutionary footprints suggest mitochondrial oxidative damage underlies multiple complex I losses in fungi.</title>
        <authorList>
            <person name="Schikora-Tamarit M.A."/>
            <person name="Marcet-Houben M."/>
            <person name="Nosek J."/>
            <person name="Gabaldon T."/>
        </authorList>
    </citation>
    <scope>NUCLEOTIDE SEQUENCE</scope>
    <source>
        <strain evidence="9">CBS6075</strain>
    </source>
</reference>
<evidence type="ECO:0000256" key="2">
    <source>
        <dbReference type="ARBA" id="ARBA00022723"/>
    </source>
</evidence>
<evidence type="ECO:0000256" key="6">
    <source>
        <dbReference type="PROSITE-ProRule" id="PRU00094"/>
    </source>
</evidence>
<evidence type="ECO:0000256" key="1">
    <source>
        <dbReference type="ARBA" id="ARBA00004123"/>
    </source>
</evidence>
<evidence type="ECO:0000256" key="7">
    <source>
        <dbReference type="SAM" id="MobiDB-lite"/>
    </source>
</evidence>
<accession>A0A9P8T7I4</accession>
<organism evidence="9 10">
    <name type="scientific">Ogataea philodendri</name>
    <dbReference type="NCBI Taxonomy" id="1378263"/>
    <lineage>
        <taxon>Eukaryota</taxon>
        <taxon>Fungi</taxon>
        <taxon>Dikarya</taxon>
        <taxon>Ascomycota</taxon>
        <taxon>Saccharomycotina</taxon>
        <taxon>Pichiomycetes</taxon>
        <taxon>Pichiales</taxon>
        <taxon>Pichiaceae</taxon>
        <taxon>Ogataea</taxon>
    </lineage>
</organism>
<feature type="compositionally biased region" description="Polar residues" evidence="7">
    <location>
        <begin position="69"/>
        <end position="79"/>
    </location>
</feature>
<dbReference type="PROSITE" id="PS00344">
    <property type="entry name" value="GATA_ZN_FINGER_1"/>
    <property type="match status" value="1"/>
</dbReference>
<dbReference type="GO" id="GO:0000981">
    <property type="term" value="F:DNA-binding transcription factor activity, RNA polymerase II-specific"/>
    <property type="evidence" value="ECO:0007669"/>
    <property type="project" value="TreeGrafter"/>
</dbReference>
<dbReference type="GO" id="GO:0000978">
    <property type="term" value="F:RNA polymerase II cis-regulatory region sequence-specific DNA binding"/>
    <property type="evidence" value="ECO:0007669"/>
    <property type="project" value="TreeGrafter"/>
</dbReference>
<feature type="compositionally biased region" description="Polar residues" evidence="7">
    <location>
        <begin position="208"/>
        <end position="236"/>
    </location>
</feature>
<proteinExistence type="predicted"/>
<dbReference type="RefSeq" id="XP_046062624.1">
    <property type="nucleotide sequence ID" value="XM_046202782.1"/>
</dbReference>
<dbReference type="Pfam" id="PF00320">
    <property type="entry name" value="GATA"/>
    <property type="match status" value="1"/>
</dbReference>
<feature type="compositionally biased region" description="Basic and acidic residues" evidence="7">
    <location>
        <begin position="520"/>
        <end position="530"/>
    </location>
</feature>
<feature type="compositionally biased region" description="Basic and acidic residues" evidence="7">
    <location>
        <begin position="500"/>
        <end position="513"/>
    </location>
</feature>
<feature type="compositionally biased region" description="Low complexity" evidence="7">
    <location>
        <begin position="51"/>
        <end position="68"/>
    </location>
</feature>
<dbReference type="InterPro" id="IPR039355">
    <property type="entry name" value="Transcription_factor_GATA"/>
</dbReference>